<feature type="domain" description="Alcohol dehydrogenase-like C-terminal" evidence="1">
    <location>
        <begin position="36"/>
        <end position="100"/>
    </location>
</feature>
<dbReference type="EMBL" id="VNFH01000004">
    <property type="protein sequence ID" value="TVU71421.1"/>
    <property type="molecule type" value="Genomic_DNA"/>
</dbReference>
<evidence type="ECO:0000313" key="2">
    <source>
        <dbReference type="EMBL" id="TVU71421.1"/>
    </source>
</evidence>
<name>A0A558HQR7_9GAMM</name>
<proteinExistence type="predicted"/>
<dbReference type="SUPFAM" id="SSF51735">
    <property type="entry name" value="NAD(P)-binding Rossmann-fold domains"/>
    <property type="match status" value="1"/>
</dbReference>
<dbReference type="InterPro" id="IPR036291">
    <property type="entry name" value="NAD(P)-bd_dom_sf"/>
</dbReference>
<reference evidence="2 3" key="1">
    <citation type="submission" date="2019-07" db="EMBL/GenBank/DDBJ databases">
        <title>Diversity of Bacteria from Kongsfjorden, Arctic.</title>
        <authorList>
            <person name="Yu Y."/>
        </authorList>
    </citation>
    <scope>NUCLEOTIDE SEQUENCE [LARGE SCALE GENOMIC DNA]</scope>
    <source>
        <strain evidence="2 3">SM1923</strain>
    </source>
</reference>
<gene>
    <name evidence="2" type="ORF">FQP86_07580</name>
</gene>
<accession>A0A558HQR7</accession>
<dbReference type="OrthoDB" id="9770544at2"/>
<evidence type="ECO:0000259" key="1">
    <source>
        <dbReference type="Pfam" id="PF00107"/>
    </source>
</evidence>
<dbReference type="Gene3D" id="3.40.50.720">
    <property type="entry name" value="NAD(P)-binding Rossmann-like Domain"/>
    <property type="match status" value="1"/>
</dbReference>
<sequence>MPSGASHDSRRPCGAVIRPLWPLQSLPDRAPTVCKNIIAVDLHESRLTLARELGATHSVNGKTQDLVGEIKRIIDGGSEFSLETTGVPMLVRHSLQALRRMPIASWLSRSFLPEQANRDSTTQHGALVAPCCVSFIVIWPCRQGSASAR</sequence>
<dbReference type="Proteomes" id="UP000319941">
    <property type="component" value="Unassembled WGS sequence"/>
</dbReference>
<keyword evidence="3" id="KW-1185">Reference proteome</keyword>
<dbReference type="AlphaFoldDB" id="A0A558HQR7"/>
<protein>
    <submittedName>
        <fullName evidence="2">Zinc-binding dehydrogenase</fullName>
    </submittedName>
</protein>
<organism evidence="2 3">
    <name type="scientific">Cobetia crustatorum</name>
    <dbReference type="NCBI Taxonomy" id="553385"/>
    <lineage>
        <taxon>Bacteria</taxon>
        <taxon>Pseudomonadati</taxon>
        <taxon>Pseudomonadota</taxon>
        <taxon>Gammaproteobacteria</taxon>
        <taxon>Oceanospirillales</taxon>
        <taxon>Halomonadaceae</taxon>
        <taxon>Cobetia</taxon>
    </lineage>
</organism>
<dbReference type="Pfam" id="PF00107">
    <property type="entry name" value="ADH_zinc_N"/>
    <property type="match status" value="1"/>
</dbReference>
<evidence type="ECO:0000313" key="3">
    <source>
        <dbReference type="Proteomes" id="UP000319941"/>
    </source>
</evidence>
<dbReference type="InterPro" id="IPR013149">
    <property type="entry name" value="ADH-like_C"/>
</dbReference>
<comment type="caution">
    <text evidence="2">The sequence shown here is derived from an EMBL/GenBank/DDBJ whole genome shotgun (WGS) entry which is preliminary data.</text>
</comment>